<dbReference type="NCBIfam" id="NF033522">
    <property type="entry name" value="lasso_benenodin"/>
    <property type="match status" value="1"/>
</dbReference>
<dbReference type="Proteomes" id="UP000590524">
    <property type="component" value="Unassembled WGS sequence"/>
</dbReference>
<dbReference type="InterPro" id="IPR049805">
    <property type="entry name" value="Lasso_benenodin"/>
</dbReference>
<proteinExistence type="predicted"/>
<evidence type="ECO:0000313" key="2">
    <source>
        <dbReference type="EMBL" id="MBB4150983.1"/>
    </source>
</evidence>
<dbReference type="RefSeq" id="WP_188084138.1">
    <property type="nucleotide sequence ID" value="NZ_JACIEU010000028.1"/>
</dbReference>
<evidence type="ECO:0000256" key="1">
    <source>
        <dbReference type="SAM" id="MobiDB-lite"/>
    </source>
</evidence>
<feature type="region of interest" description="Disordered" evidence="1">
    <location>
        <begin position="24"/>
        <end position="44"/>
    </location>
</feature>
<comment type="caution">
    <text evidence="2">The sequence shown here is derived from an EMBL/GenBank/DDBJ whole genome shotgun (WGS) entry which is preliminary data.</text>
</comment>
<dbReference type="AlphaFoldDB" id="A0A7W6LWF4"/>
<dbReference type="Pfam" id="PF24178">
    <property type="entry name" value="Subterisin"/>
    <property type="match status" value="1"/>
</dbReference>
<protein>
    <recommendedName>
        <fullName evidence="4">Benenodin family lasso peptide</fullName>
    </recommendedName>
</protein>
<accession>A0A7W6LWF4</accession>
<sequence length="44" mass="4590">MEREYDKSSDDVIELGVASAVTNGVGQGSIDLPAKQQAPGILDD</sequence>
<evidence type="ECO:0008006" key="4">
    <source>
        <dbReference type="Google" id="ProtNLM"/>
    </source>
</evidence>
<reference evidence="2 3" key="1">
    <citation type="submission" date="2020-08" db="EMBL/GenBank/DDBJ databases">
        <title>Genomic Encyclopedia of Type Strains, Phase IV (KMG-IV): sequencing the most valuable type-strain genomes for metagenomic binning, comparative biology and taxonomic classification.</title>
        <authorList>
            <person name="Goeker M."/>
        </authorList>
    </citation>
    <scope>NUCLEOTIDE SEQUENCE [LARGE SCALE GENOMIC DNA]</scope>
    <source>
        <strain evidence="2 3">DSM 19371</strain>
    </source>
</reference>
<dbReference type="EMBL" id="JACIEU010000028">
    <property type="protein sequence ID" value="MBB4150983.1"/>
    <property type="molecule type" value="Genomic_DNA"/>
</dbReference>
<keyword evidence="3" id="KW-1185">Reference proteome</keyword>
<evidence type="ECO:0000313" key="3">
    <source>
        <dbReference type="Proteomes" id="UP000590524"/>
    </source>
</evidence>
<organism evidence="2 3">
    <name type="scientific">Sphingobium scionense</name>
    <dbReference type="NCBI Taxonomy" id="1404341"/>
    <lineage>
        <taxon>Bacteria</taxon>
        <taxon>Pseudomonadati</taxon>
        <taxon>Pseudomonadota</taxon>
        <taxon>Alphaproteobacteria</taxon>
        <taxon>Sphingomonadales</taxon>
        <taxon>Sphingomonadaceae</taxon>
        <taxon>Sphingobium</taxon>
    </lineage>
</organism>
<name>A0A7W6LWF4_9SPHN</name>
<gene>
    <name evidence="2" type="ORF">GGQ90_004794</name>
</gene>